<dbReference type="Gene3D" id="2.60.40.420">
    <property type="entry name" value="Cupredoxins - blue copper proteins"/>
    <property type="match status" value="1"/>
</dbReference>
<comment type="caution">
    <text evidence="5">The sequence shown here is derived from an EMBL/GenBank/DDBJ whole genome shotgun (WGS) entry which is preliminary data.</text>
</comment>
<organism evidence="5 6">
    <name type="scientific">Methylohalomonas lacus</name>
    <dbReference type="NCBI Taxonomy" id="398773"/>
    <lineage>
        <taxon>Bacteria</taxon>
        <taxon>Pseudomonadati</taxon>
        <taxon>Pseudomonadota</taxon>
        <taxon>Gammaproteobacteria</taxon>
        <taxon>Methylohalomonadales</taxon>
        <taxon>Methylohalomonadaceae</taxon>
        <taxon>Methylohalomonas</taxon>
    </lineage>
</organism>
<dbReference type="RefSeq" id="WP_259055233.1">
    <property type="nucleotide sequence ID" value="NZ_JANUCT010000008.1"/>
</dbReference>
<keyword evidence="2" id="KW-0186">Copper</keyword>
<evidence type="ECO:0000313" key="5">
    <source>
        <dbReference type="EMBL" id="MCS3903455.1"/>
    </source>
</evidence>
<protein>
    <submittedName>
        <fullName evidence="5">Cupredoxin-like copper-binding protein</fullName>
    </submittedName>
</protein>
<name>A0AAE3HKH2_9GAMM</name>
<evidence type="ECO:0000259" key="4">
    <source>
        <dbReference type="Pfam" id="PF00127"/>
    </source>
</evidence>
<dbReference type="GO" id="GO:0005507">
    <property type="term" value="F:copper ion binding"/>
    <property type="evidence" value="ECO:0007669"/>
    <property type="project" value="InterPro"/>
</dbReference>
<dbReference type="InterPro" id="IPR050845">
    <property type="entry name" value="Cu-binding_ET"/>
</dbReference>
<dbReference type="PANTHER" id="PTHR38439:SF3">
    <property type="entry name" value="COPPER-RESISTANT CUPROPROTEIN COPI"/>
    <property type="match status" value="1"/>
</dbReference>
<keyword evidence="1" id="KW-0479">Metal-binding</keyword>
<dbReference type="AlphaFoldDB" id="A0AAE3HKH2"/>
<dbReference type="GO" id="GO:0009055">
    <property type="term" value="F:electron transfer activity"/>
    <property type="evidence" value="ECO:0007669"/>
    <property type="project" value="InterPro"/>
</dbReference>
<evidence type="ECO:0000313" key="6">
    <source>
        <dbReference type="Proteomes" id="UP001204445"/>
    </source>
</evidence>
<dbReference type="Proteomes" id="UP001204445">
    <property type="component" value="Unassembled WGS sequence"/>
</dbReference>
<dbReference type="EMBL" id="JANUCT010000008">
    <property type="protein sequence ID" value="MCS3903455.1"/>
    <property type="molecule type" value="Genomic_DNA"/>
</dbReference>
<feature type="chain" id="PRO_5042184419" evidence="3">
    <location>
        <begin position="20"/>
        <end position="147"/>
    </location>
</feature>
<evidence type="ECO:0000256" key="3">
    <source>
        <dbReference type="SAM" id="SignalP"/>
    </source>
</evidence>
<reference evidence="5" key="1">
    <citation type="submission" date="2022-08" db="EMBL/GenBank/DDBJ databases">
        <title>Genomic Encyclopedia of Type Strains, Phase III (KMG-III): the genomes of soil and plant-associated and newly described type strains.</title>
        <authorList>
            <person name="Whitman W."/>
        </authorList>
    </citation>
    <scope>NUCLEOTIDE SEQUENCE</scope>
    <source>
        <strain evidence="5">HMT 1</strain>
    </source>
</reference>
<dbReference type="Pfam" id="PF00127">
    <property type="entry name" value="Copper-bind"/>
    <property type="match status" value="1"/>
</dbReference>
<proteinExistence type="predicted"/>
<dbReference type="InterPro" id="IPR000923">
    <property type="entry name" value="BlueCu_1"/>
</dbReference>
<accession>A0AAE3HKH2</accession>
<gene>
    <name evidence="5" type="ORF">J2T55_001476</name>
</gene>
<sequence length="147" mass="16520">MQRLFFLLAAVIFAQPALAAGDLSRQDPIEVTVELGSEDGEMIFQPEQLTFETGKLYKMVLVNNSPNKHYFSSDKFTQSVFTRKVQTYTPDGEETAEIKGHIREVEVFAGHTAEWWFVPVQTGTFEDLKCTVDGHEEAGMVGTIIIE</sequence>
<feature type="domain" description="Blue (type 1) copper" evidence="4">
    <location>
        <begin position="32"/>
        <end position="147"/>
    </location>
</feature>
<dbReference type="InterPro" id="IPR008972">
    <property type="entry name" value="Cupredoxin"/>
</dbReference>
<evidence type="ECO:0000256" key="2">
    <source>
        <dbReference type="ARBA" id="ARBA00023008"/>
    </source>
</evidence>
<keyword evidence="3" id="KW-0732">Signal</keyword>
<evidence type="ECO:0000256" key="1">
    <source>
        <dbReference type="ARBA" id="ARBA00022723"/>
    </source>
</evidence>
<dbReference type="PANTHER" id="PTHR38439">
    <property type="entry name" value="AURACYANIN-B"/>
    <property type="match status" value="1"/>
</dbReference>
<feature type="signal peptide" evidence="3">
    <location>
        <begin position="1"/>
        <end position="19"/>
    </location>
</feature>
<keyword evidence="6" id="KW-1185">Reference proteome</keyword>
<dbReference type="SUPFAM" id="SSF49503">
    <property type="entry name" value="Cupredoxins"/>
    <property type="match status" value="1"/>
</dbReference>